<organism evidence="2 3">
    <name type="scientific">Candidatus Mycosynbacter amalyticus</name>
    <dbReference type="NCBI Taxonomy" id="2665156"/>
    <lineage>
        <taxon>Bacteria</taxon>
        <taxon>Candidatus Saccharimonadota</taxon>
        <taxon>Candidatus Saccharimonadota incertae sedis</taxon>
        <taxon>Candidatus Mycosynbacter</taxon>
    </lineage>
</organism>
<evidence type="ECO:0000313" key="3">
    <source>
        <dbReference type="Proteomes" id="UP001059824"/>
    </source>
</evidence>
<protein>
    <recommendedName>
        <fullName evidence="1">Pyridoxamine 5'-phosphate oxidase N-terminal domain-containing protein</fullName>
    </recommendedName>
</protein>
<dbReference type="RefSeq" id="WP_260762632.1">
    <property type="nucleotide sequence ID" value="NZ_CP045921.1"/>
</dbReference>
<dbReference type="KEGG" id="mama:GII36_03765"/>
<keyword evidence="3" id="KW-1185">Reference proteome</keyword>
<name>A0A857MMB2_9BACT</name>
<reference evidence="2" key="1">
    <citation type="journal article" date="2021" name="Nat. Microbiol.">
        <title>Cocultivation of an ultrasmall environmental parasitic bacterium with lytic ability against bacteria associated with wastewater foams.</title>
        <authorList>
            <person name="Batinovic S."/>
            <person name="Rose J.J.A."/>
            <person name="Ratcliffe J."/>
            <person name="Seviour R.J."/>
            <person name="Petrovski S."/>
        </authorList>
    </citation>
    <scope>NUCLEOTIDE SEQUENCE</scope>
    <source>
        <strain evidence="2">JR1</strain>
    </source>
</reference>
<dbReference type="InterPro" id="IPR012349">
    <property type="entry name" value="Split_barrel_FMN-bd"/>
</dbReference>
<evidence type="ECO:0000313" key="2">
    <source>
        <dbReference type="EMBL" id="QHN42955.1"/>
    </source>
</evidence>
<proteinExistence type="predicted"/>
<dbReference type="SUPFAM" id="SSF50475">
    <property type="entry name" value="FMN-binding split barrel"/>
    <property type="match status" value="1"/>
</dbReference>
<gene>
    <name evidence="2" type="ORF">GII36_03765</name>
</gene>
<dbReference type="EMBL" id="CP045921">
    <property type="protein sequence ID" value="QHN42955.1"/>
    <property type="molecule type" value="Genomic_DNA"/>
</dbReference>
<accession>A0A857MMB2</accession>
<dbReference type="Gene3D" id="2.30.110.10">
    <property type="entry name" value="Electron Transport, Fmn-binding Protein, Chain A"/>
    <property type="match status" value="1"/>
</dbReference>
<evidence type="ECO:0000259" key="1">
    <source>
        <dbReference type="Pfam" id="PF01243"/>
    </source>
</evidence>
<feature type="domain" description="Pyridoxamine 5'-phosphate oxidase N-terminal" evidence="1">
    <location>
        <begin position="7"/>
        <end position="99"/>
    </location>
</feature>
<dbReference type="Proteomes" id="UP001059824">
    <property type="component" value="Chromosome"/>
</dbReference>
<dbReference type="Pfam" id="PF01243">
    <property type="entry name" value="PNPOx_N"/>
    <property type="match status" value="1"/>
</dbReference>
<dbReference type="InterPro" id="IPR011576">
    <property type="entry name" value="Pyridox_Oxase_N"/>
</dbReference>
<dbReference type="AlphaFoldDB" id="A0A857MMB2"/>
<sequence length="143" mass="16479">MTHEQIAREVLSANTYMTLATVNTDGQPWGTPVHFAHDEQYVYWMSELTAQHSQNLAANDKLFVTVFDAGQSVSELAQRRCVYIQTRGEQVSGDDELAAREVFADKFGDEDNRRVSEWQYYRAKLGKIDETKSDEQRVYFNES</sequence>